<keyword evidence="1" id="KW-0560">Oxidoreductase</keyword>
<dbReference type="Proteomes" id="UP001595536">
    <property type="component" value="Unassembled WGS sequence"/>
</dbReference>
<dbReference type="SUPFAM" id="SSF51735">
    <property type="entry name" value="NAD(P)-binding Rossmann-fold domains"/>
    <property type="match status" value="1"/>
</dbReference>
<evidence type="ECO:0000313" key="3">
    <source>
        <dbReference type="EMBL" id="MFC3265733.1"/>
    </source>
</evidence>
<dbReference type="InterPro" id="IPR036291">
    <property type="entry name" value="NAD(P)-bd_dom_sf"/>
</dbReference>
<dbReference type="PANTHER" id="PTHR21363">
    <property type="entry name" value="PREPHENATE DEHYDROGENASE"/>
    <property type="match status" value="1"/>
</dbReference>
<organism evidence="3 4">
    <name type="scientific">Camelimonas abortus</name>
    <dbReference type="NCBI Taxonomy" id="1017184"/>
    <lineage>
        <taxon>Bacteria</taxon>
        <taxon>Pseudomonadati</taxon>
        <taxon>Pseudomonadota</taxon>
        <taxon>Alphaproteobacteria</taxon>
        <taxon>Hyphomicrobiales</taxon>
        <taxon>Chelatococcaceae</taxon>
        <taxon>Camelimonas</taxon>
    </lineage>
</organism>
<reference evidence="4" key="1">
    <citation type="journal article" date="2019" name="Int. J. Syst. Evol. Microbiol.">
        <title>The Global Catalogue of Microorganisms (GCM) 10K type strain sequencing project: providing services to taxonomists for standard genome sequencing and annotation.</title>
        <authorList>
            <consortium name="The Broad Institute Genomics Platform"/>
            <consortium name="The Broad Institute Genome Sequencing Center for Infectious Disease"/>
            <person name="Wu L."/>
            <person name="Ma J."/>
        </authorList>
    </citation>
    <scope>NUCLEOTIDE SEQUENCE [LARGE SCALE GENOMIC DNA]</scope>
    <source>
        <strain evidence="4">CCM 7941</strain>
    </source>
</reference>
<dbReference type="Gene3D" id="1.10.3660.10">
    <property type="entry name" value="6-phosphogluconate dehydrogenase C-terminal like domain"/>
    <property type="match status" value="1"/>
</dbReference>
<dbReference type="InterPro" id="IPR050812">
    <property type="entry name" value="Preph/Arog_dehydrog"/>
</dbReference>
<gene>
    <name evidence="3" type="ORF">ACFOEX_05080</name>
</gene>
<dbReference type="InterPro" id="IPR046826">
    <property type="entry name" value="PDH_N"/>
</dbReference>
<evidence type="ECO:0000259" key="2">
    <source>
        <dbReference type="PROSITE" id="PS51176"/>
    </source>
</evidence>
<dbReference type="Pfam" id="PF20463">
    <property type="entry name" value="PDH_C"/>
    <property type="match status" value="1"/>
</dbReference>
<dbReference type="PROSITE" id="PS51176">
    <property type="entry name" value="PDH_ADH"/>
    <property type="match status" value="1"/>
</dbReference>
<dbReference type="InterPro" id="IPR003099">
    <property type="entry name" value="Prephen_DH"/>
</dbReference>
<dbReference type="PANTHER" id="PTHR21363:SF0">
    <property type="entry name" value="PREPHENATE DEHYDROGENASE [NADP(+)]"/>
    <property type="match status" value="1"/>
</dbReference>
<proteinExistence type="predicted"/>
<dbReference type="InterPro" id="IPR046825">
    <property type="entry name" value="PDH_C"/>
</dbReference>
<feature type="domain" description="Prephenate/arogenate dehydrogenase" evidence="2">
    <location>
        <begin position="21"/>
        <end position="282"/>
    </location>
</feature>
<dbReference type="Pfam" id="PF02153">
    <property type="entry name" value="PDH_N"/>
    <property type="match status" value="1"/>
</dbReference>
<evidence type="ECO:0000256" key="1">
    <source>
        <dbReference type="ARBA" id="ARBA00023002"/>
    </source>
</evidence>
<sequence>MPESGPVSGSPSPRPAASGFATVGLVGFGAFGRLIVRCAPPGARFLVHDPRPLGETGANVAAASLAEVAACPLVVLAAPVDATAGICRLLAPHLRPGTLVTDVGSVKVKPAAAMLDNLPAHVEVAGLHPLFGPQSAAGGVAGLRLVVCPLRGRRVMRLAALLRRACGLVVLFATPEEHDREMAMVQGVTHMVGRLVAELDPAGDAARSRMATRSFSLLMQAVEMVRHDDPAVFDAIVLRNPHVAGVQDRFFEAAAALRRRIRAGRRAQLRPSMRRPVQSSFS</sequence>
<accession>A0ABV7LD83</accession>
<comment type="caution">
    <text evidence="3">The sequence shown here is derived from an EMBL/GenBank/DDBJ whole genome shotgun (WGS) entry which is preliminary data.</text>
</comment>
<dbReference type="Gene3D" id="3.40.50.720">
    <property type="entry name" value="NAD(P)-binding Rossmann-like Domain"/>
    <property type="match status" value="1"/>
</dbReference>
<dbReference type="SUPFAM" id="SSF48179">
    <property type="entry name" value="6-phosphogluconate dehydrogenase C-terminal domain-like"/>
    <property type="match status" value="1"/>
</dbReference>
<dbReference type="RefSeq" id="WP_376868749.1">
    <property type="nucleotide sequence ID" value="NZ_JBHRUV010000019.1"/>
</dbReference>
<protein>
    <submittedName>
        <fullName evidence="3">Prephenate dehydrogenase/arogenate dehydrogenase family protein</fullName>
    </submittedName>
</protein>
<dbReference type="InterPro" id="IPR008927">
    <property type="entry name" value="6-PGluconate_DH-like_C_sf"/>
</dbReference>
<keyword evidence="4" id="KW-1185">Reference proteome</keyword>
<name>A0ABV7LD83_9HYPH</name>
<evidence type="ECO:0000313" key="4">
    <source>
        <dbReference type="Proteomes" id="UP001595536"/>
    </source>
</evidence>
<dbReference type="EMBL" id="JBHRUV010000019">
    <property type="protein sequence ID" value="MFC3265733.1"/>
    <property type="molecule type" value="Genomic_DNA"/>
</dbReference>